<dbReference type="GO" id="GO:0005524">
    <property type="term" value="F:ATP binding"/>
    <property type="evidence" value="ECO:0007669"/>
    <property type="project" value="UniProtKB-UniRule"/>
</dbReference>
<dbReference type="SUPFAM" id="SSF56784">
    <property type="entry name" value="HAD-like"/>
    <property type="match status" value="1"/>
</dbReference>
<proteinExistence type="inferred from homology"/>
<dbReference type="FunFam" id="2.70.150.10:FF:000119">
    <property type="entry name" value="Cation-transporting ATPase"/>
    <property type="match status" value="1"/>
</dbReference>
<dbReference type="Proteomes" id="UP001388673">
    <property type="component" value="Unassembled WGS sequence"/>
</dbReference>
<dbReference type="GO" id="GO:0019829">
    <property type="term" value="F:ATPase-coupled monoatomic cation transmembrane transporter activity"/>
    <property type="evidence" value="ECO:0007669"/>
    <property type="project" value="UniProtKB-UniRule"/>
</dbReference>
<feature type="transmembrane region" description="Helical" evidence="13">
    <location>
        <begin position="822"/>
        <end position="846"/>
    </location>
</feature>
<evidence type="ECO:0000256" key="7">
    <source>
        <dbReference type="ARBA" id="ARBA00022840"/>
    </source>
</evidence>
<feature type="region of interest" description="Disordered" evidence="14">
    <location>
        <begin position="247"/>
        <end position="357"/>
    </location>
</feature>
<evidence type="ECO:0000256" key="3">
    <source>
        <dbReference type="ARBA" id="ARBA00022553"/>
    </source>
</evidence>
<dbReference type="KEGG" id="kne:92180106"/>
<dbReference type="SFLD" id="SFLDF00027">
    <property type="entry name" value="p-type_atpase"/>
    <property type="match status" value="1"/>
</dbReference>
<dbReference type="InterPro" id="IPR047819">
    <property type="entry name" value="P5A-ATPase_N"/>
</dbReference>
<feature type="compositionally biased region" description="Acidic residues" evidence="14">
    <location>
        <begin position="292"/>
        <end position="308"/>
    </location>
</feature>
<dbReference type="Gene3D" id="3.40.50.1000">
    <property type="entry name" value="HAD superfamily/HAD-like"/>
    <property type="match status" value="1"/>
</dbReference>
<dbReference type="Pfam" id="PF12409">
    <property type="entry name" value="P5-ATPase"/>
    <property type="match status" value="1"/>
</dbReference>
<dbReference type="InterPro" id="IPR001757">
    <property type="entry name" value="P_typ_ATPase"/>
</dbReference>
<keyword evidence="10 13" id="KW-1133">Transmembrane helix</keyword>
<keyword evidence="5 13" id="KW-0479">Metal-binding</keyword>
<dbReference type="InterPro" id="IPR036412">
    <property type="entry name" value="HAD-like_sf"/>
</dbReference>
<keyword evidence="18" id="KW-1185">Reference proteome</keyword>
<dbReference type="InterPro" id="IPR044492">
    <property type="entry name" value="P_typ_ATPase_HD_dom"/>
</dbReference>
<sequence>MADPPSSRANDSNIPSAIAISRPGPADTFHPVSVAATQRYVVPRAKREGEAGPSHYDYTENAPQAVVDAIAIERDREQKECPPDLMVGSWTSWAGSDYDGGIIPSSITRTHMRAGSRRASVASRNSSTFAPRPSASFRRQTGSQVDLLQSPSSGVFMVDSEDEGEPGSSRVSRSYQAGGQMKRKESRRHSRNTPSASRDSGGGYFSFRAGQDYAHSPDGVELEPGSVSPVKPATALGRIASYIGFARHEPEDDEESGFDGHGHGRRRSRSQSRSDRGSFTSERGSLHRSPSESEEDDWGYRDEDEDSYGSDRDRDEGYSSSLADDTSLPPQSRPHSPSMPLVPSATDGIFGEPNSHPYDLTEPKDFESIAVPSRQTVVLPDEDLSIRFTCYRTDPFRNAVWWAGCILSFGLLGLVGRWIPSIWVKFLGRETAFDEAKSGSWLVVETPYGDLHIIPLEIIPYPYPLSTVFPQALLPPPSISSTAVPSSSGSSLGLTNGSPVQAFHALNGQPQGGVGGAKDLLPDLEPGKTTWEETTGFLKIMEYRYTKFALEPGTGRWAMIRDWRDPRWTSARAVAQGLESSVREQRNVLMGENIIDIASKSVFGLLIDEVLHPFYVFQIASIVLWSLDDYYYYAFAIALISITSVLSTLVETKRTIERMREMSRFHCDVKILVDGEWTIMDCAQMVPGDIFDASDPNLGVFPCDGLLLSGDAIVNESMLTGESVPVSKIPVKDEALRVMSREAKRGSSEIDGDLAKHYLFSGTKIIRVRAGARQPWAPKSEEPIALAMVTRTGFNTTKGALVRSMLFPKPMGFKFYRDSMNFIGVLAIIAGLGFAVSAVQFIRIGIHWNTIMLRALDLITIVVPPALPATLTIGTTFAIDRLRKSGIFCISPNRVNIGGKINVVCFDKTGTLTEDGLDVLGVRTIDRQEGRFSELHGEISDVPMQGGVNGKTPLLHALATCHALKLIDGEVIGDPLDIKMFEYTGWTLDEGQSRPLTAKAGGTSAAGSAHAAAAAASGTAQARPQALVQTVVRPPGTDQWKMEDALKSGGKHAHFLELGVIRTYDFVSALRRMSVIVKRLKSTSMEIYVKGAPEVMPEICDPSSFPLDYDDMLSYYTRNGFRVIAIAGKSMEGLTWLKAQRMRREVAESDLQFLGFIVFENKLKPGTAPNIHTLRAAHLACRMVTGDNVRTAISVARECGLVSHSASVYIPTFIPGTGTAEDAHIDWASVDDERLKLDEYTLKPMPMVNQMGVALDTAEAEMNDYQLALTGDVFKWMLEYAEFETMERMLVKGVIFARMSPDEKAELVERLQALGYTVAFCGDGANDCGALKAADVGVSLSEAEASVAAPFTSRIPDISCMVEIIKEGRAALVTSFSCFKYMALYSMIQFTTITLLYSFASSLGDFQFLYIDLFVIIPIAVAMGRTLPYPKIHPKRPTASLVSRKVLISIIGQIAINSAVQVFVFIWVRRQPWYTKPDTNVDKLETFNFENSVLFLVSCFQYILVAGVFSVGPPYRKPLYTNPSLIICLVGLGAFSTYVLLSPAQPIALILDIIQFNFRFKLELLAIALINILACFGFEKFAERPISRMIVVFKRWRSGRKGRSRRDYKPLDREVR</sequence>
<feature type="compositionally biased region" description="Low complexity" evidence="14">
    <location>
        <begin position="117"/>
        <end position="127"/>
    </location>
</feature>
<feature type="domain" description="P5B-type ATPase N-terminal" evidence="16">
    <location>
        <begin position="382"/>
        <end position="471"/>
    </location>
</feature>
<dbReference type="SFLD" id="SFLDS00003">
    <property type="entry name" value="Haloacid_Dehalogenase"/>
    <property type="match status" value="1"/>
</dbReference>
<dbReference type="NCBIfam" id="TIGR01657">
    <property type="entry name" value="P-ATPase-V"/>
    <property type="match status" value="1"/>
</dbReference>
<dbReference type="InterPro" id="IPR018303">
    <property type="entry name" value="ATPase_P-typ_P_site"/>
</dbReference>
<dbReference type="NCBIfam" id="TIGR01494">
    <property type="entry name" value="ATPase_P-type"/>
    <property type="match status" value="2"/>
</dbReference>
<comment type="similarity">
    <text evidence="2 13">Belongs to the cation transport ATPase (P-type) (TC 3.A.3) family. Type V subfamily.</text>
</comment>
<dbReference type="PROSITE" id="PS01229">
    <property type="entry name" value="COF_2"/>
    <property type="match status" value="1"/>
</dbReference>
<dbReference type="InterPro" id="IPR023299">
    <property type="entry name" value="ATPase_P-typ_cyto_dom_N"/>
</dbReference>
<dbReference type="GO" id="GO:0016887">
    <property type="term" value="F:ATP hydrolysis activity"/>
    <property type="evidence" value="ECO:0007669"/>
    <property type="project" value="InterPro"/>
</dbReference>
<evidence type="ECO:0000256" key="6">
    <source>
        <dbReference type="ARBA" id="ARBA00022741"/>
    </source>
</evidence>
<feature type="transmembrane region" description="Helical" evidence="13">
    <location>
        <begin position="1524"/>
        <end position="1544"/>
    </location>
</feature>
<name>A0AAW0YZZ8_9TREE</name>
<dbReference type="GO" id="GO:0015662">
    <property type="term" value="F:P-type ion transporter activity"/>
    <property type="evidence" value="ECO:0007669"/>
    <property type="project" value="InterPro"/>
</dbReference>
<evidence type="ECO:0000256" key="10">
    <source>
        <dbReference type="ARBA" id="ARBA00022989"/>
    </source>
</evidence>
<evidence type="ECO:0000259" key="16">
    <source>
        <dbReference type="Pfam" id="PF12409"/>
    </source>
</evidence>
<dbReference type="FunFam" id="3.40.50.1000:FF:000068">
    <property type="entry name" value="Cation-transporting ATPase"/>
    <property type="match status" value="1"/>
</dbReference>
<feature type="transmembrane region" description="Helical" evidence="13">
    <location>
        <begin position="858"/>
        <end position="879"/>
    </location>
</feature>
<reference evidence="17 18" key="1">
    <citation type="journal article" date="2024" name="bioRxiv">
        <title>Comparative genomics of Cryptococcus and Kwoniella reveals pathogenesis evolution and contrasting karyotype dynamics via intercentromeric recombination or chromosome fusion.</title>
        <authorList>
            <person name="Coelho M.A."/>
            <person name="David-Palma M."/>
            <person name="Shea T."/>
            <person name="Bowers K."/>
            <person name="McGinley-Smith S."/>
            <person name="Mohammad A.W."/>
            <person name="Gnirke A."/>
            <person name="Yurkov A.M."/>
            <person name="Nowrousian M."/>
            <person name="Sun S."/>
            <person name="Cuomo C.A."/>
            <person name="Heitman J."/>
        </authorList>
    </citation>
    <scope>NUCLEOTIDE SEQUENCE [LARGE SCALE GENOMIC DNA]</scope>
    <source>
        <strain evidence="17 18">CBS 13917</strain>
    </source>
</reference>
<dbReference type="GO" id="GO:0006874">
    <property type="term" value="P:intracellular calcium ion homeostasis"/>
    <property type="evidence" value="ECO:0007669"/>
    <property type="project" value="TreeGrafter"/>
</dbReference>
<dbReference type="SFLD" id="SFLDG00002">
    <property type="entry name" value="C1.7:_P-type_atpase_like"/>
    <property type="match status" value="1"/>
</dbReference>
<evidence type="ECO:0000259" key="15">
    <source>
        <dbReference type="Pfam" id="PF00122"/>
    </source>
</evidence>
<dbReference type="SUPFAM" id="SSF81665">
    <property type="entry name" value="Calcium ATPase, transmembrane domain M"/>
    <property type="match status" value="1"/>
</dbReference>
<evidence type="ECO:0000256" key="9">
    <source>
        <dbReference type="ARBA" id="ARBA00022967"/>
    </source>
</evidence>
<feature type="compositionally biased region" description="Polar residues" evidence="14">
    <location>
        <begin position="318"/>
        <end position="335"/>
    </location>
</feature>
<dbReference type="SUPFAM" id="SSF81653">
    <property type="entry name" value="Calcium ATPase, transduction domain A"/>
    <property type="match status" value="1"/>
</dbReference>
<dbReference type="Gene3D" id="1.20.1110.10">
    <property type="entry name" value="Calcium-transporting ATPase, transmembrane domain"/>
    <property type="match status" value="1"/>
</dbReference>
<keyword evidence="7 13" id="KW-0067">ATP-binding</keyword>
<dbReference type="InterPro" id="IPR059000">
    <property type="entry name" value="ATPase_P-type_domA"/>
</dbReference>
<feature type="region of interest" description="Disordered" evidence="14">
    <location>
        <begin position="1"/>
        <end position="30"/>
    </location>
</feature>
<organism evidence="17 18">
    <name type="scientific">Kwoniella newhampshirensis</name>
    <dbReference type="NCBI Taxonomy" id="1651941"/>
    <lineage>
        <taxon>Eukaryota</taxon>
        <taxon>Fungi</taxon>
        <taxon>Dikarya</taxon>
        <taxon>Basidiomycota</taxon>
        <taxon>Agaricomycotina</taxon>
        <taxon>Tremellomycetes</taxon>
        <taxon>Tremellales</taxon>
        <taxon>Cryptococcaceae</taxon>
        <taxon>Kwoniella</taxon>
    </lineage>
</organism>
<evidence type="ECO:0000256" key="1">
    <source>
        <dbReference type="ARBA" id="ARBA00004141"/>
    </source>
</evidence>
<dbReference type="SUPFAM" id="SSF81660">
    <property type="entry name" value="Metal cation-transporting ATPase, ATP-binding domain N"/>
    <property type="match status" value="1"/>
</dbReference>
<feature type="transmembrane region" description="Helical" evidence="13">
    <location>
        <begin position="399"/>
        <end position="419"/>
    </location>
</feature>
<dbReference type="RefSeq" id="XP_066803460.1">
    <property type="nucleotide sequence ID" value="XM_066945959.1"/>
</dbReference>
<dbReference type="InterPro" id="IPR008250">
    <property type="entry name" value="ATPase_P-typ_transduc_dom_A_sf"/>
</dbReference>
<feature type="transmembrane region" description="Helical" evidence="13">
    <location>
        <begin position="602"/>
        <end position="624"/>
    </location>
</feature>
<evidence type="ECO:0000256" key="2">
    <source>
        <dbReference type="ARBA" id="ARBA00006000"/>
    </source>
</evidence>
<keyword evidence="4 13" id="KW-0812">Transmembrane</keyword>
<dbReference type="InterPro" id="IPR047821">
    <property type="entry name" value="P5B-type_ATPase"/>
</dbReference>
<dbReference type="InterPro" id="IPR023214">
    <property type="entry name" value="HAD_sf"/>
</dbReference>
<comment type="subcellular location">
    <subcellularLocation>
        <location evidence="1 13">Membrane</location>
        <topology evidence="1 13">Multi-pass membrane protein</topology>
    </subcellularLocation>
</comment>
<dbReference type="Gene3D" id="3.40.1110.10">
    <property type="entry name" value="Calcium-transporting ATPase, cytoplasmic domain N"/>
    <property type="match status" value="1"/>
</dbReference>
<dbReference type="CDD" id="cd07542">
    <property type="entry name" value="P-type_ATPase_cation"/>
    <property type="match status" value="1"/>
</dbReference>
<feature type="transmembrane region" description="Helical" evidence="13">
    <location>
        <begin position="1382"/>
        <end position="1400"/>
    </location>
</feature>
<feature type="transmembrane region" description="Helical" evidence="13">
    <location>
        <begin position="630"/>
        <end position="650"/>
    </location>
</feature>
<evidence type="ECO:0000313" key="17">
    <source>
        <dbReference type="EMBL" id="KAK8858619.1"/>
    </source>
</evidence>
<dbReference type="GeneID" id="92180106"/>
<dbReference type="EMBL" id="JBCAWK010000005">
    <property type="protein sequence ID" value="KAK8858619.1"/>
    <property type="molecule type" value="Genomic_DNA"/>
</dbReference>
<feature type="domain" description="P-type ATPase A" evidence="15">
    <location>
        <begin position="669"/>
        <end position="805"/>
    </location>
</feature>
<protein>
    <recommendedName>
        <fullName evidence="13">Cation-transporting ATPase</fullName>
        <ecNumber evidence="13">7.2.2.-</ecNumber>
    </recommendedName>
</protein>
<feature type="region of interest" description="Disordered" evidence="14">
    <location>
        <begin position="115"/>
        <end position="232"/>
    </location>
</feature>
<keyword evidence="6 13" id="KW-0547">Nucleotide-binding</keyword>
<evidence type="ECO:0000256" key="8">
    <source>
        <dbReference type="ARBA" id="ARBA00022842"/>
    </source>
</evidence>
<dbReference type="Pfam" id="PF00122">
    <property type="entry name" value="E1-E2_ATPase"/>
    <property type="match status" value="1"/>
</dbReference>
<keyword evidence="3" id="KW-0597">Phosphoprotein</keyword>
<feature type="transmembrane region" description="Helical" evidence="13">
    <location>
        <begin position="1493"/>
        <end position="1512"/>
    </location>
</feature>
<keyword evidence="9 13" id="KW-1278">Translocase</keyword>
<dbReference type="GO" id="GO:0046872">
    <property type="term" value="F:metal ion binding"/>
    <property type="evidence" value="ECO:0007669"/>
    <property type="project" value="UniProtKB-UniRule"/>
</dbReference>
<evidence type="ECO:0000256" key="12">
    <source>
        <dbReference type="ARBA" id="ARBA00049360"/>
    </source>
</evidence>
<evidence type="ECO:0000256" key="11">
    <source>
        <dbReference type="ARBA" id="ARBA00023136"/>
    </source>
</evidence>
<gene>
    <name evidence="17" type="ORF">IAR55_002848</name>
</gene>
<evidence type="ECO:0000313" key="18">
    <source>
        <dbReference type="Proteomes" id="UP001388673"/>
    </source>
</evidence>
<keyword evidence="8 13" id="KW-0460">Magnesium</keyword>
<keyword evidence="11 13" id="KW-0472">Membrane</keyword>
<feature type="transmembrane region" description="Helical" evidence="13">
    <location>
        <begin position="1406"/>
        <end position="1425"/>
    </location>
</feature>
<dbReference type="FunFam" id="1.20.1110.10:FF:000032">
    <property type="entry name" value="Cation-transporting ATPase"/>
    <property type="match status" value="1"/>
</dbReference>
<feature type="transmembrane region" description="Helical" evidence="13">
    <location>
        <begin position="1446"/>
        <end position="1468"/>
    </location>
</feature>
<evidence type="ECO:0000256" key="4">
    <source>
        <dbReference type="ARBA" id="ARBA00022692"/>
    </source>
</evidence>
<feature type="compositionally biased region" description="Polar residues" evidence="14">
    <location>
        <begin position="137"/>
        <end position="153"/>
    </location>
</feature>
<dbReference type="GO" id="GO:0016020">
    <property type="term" value="C:membrane"/>
    <property type="evidence" value="ECO:0007669"/>
    <property type="project" value="UniProtKB-SubCell"/>
</dbReference>
<dbReference type="PRINTS" id="PR00119">
    <property type="entry name" value="CATATPASE"/>
</dbReference>
<evidence type="ECO:0000256" key="14">
    <source>
        <dbReference type="SAM" id="MobiDB-lite"/>
    </source>
</evidence>
<dbReference type="Gene3D" id="2.70.150.10">
    <property type="entry name" value="Calcium-transporting ATPase, cytoplasmic transduction domain A"/>
    <property type="match status" value="1"/>
</dbReference>
<dbReference type="EC" id="7.2.2.-" evidence="13"/>
<dbReference type="InterPro" id="IPR023298">
    <property type="entry name" value="ATPase_P-typ_TM_dom_sf"/>
</dbReference>
<comment type="catalytic activity">
    <reaction evidence="12 13">
        <text>ATP + H2O = ADP + phosphate + H(+)</text>
        <dbReference type="Rhea" id="RHEA:13065"/>
        <dbReference type="ChEBI" id="CHEBI:15377"/>
        <dbReference type="ChEBI" id="CHEBI:15378"/>
        <dbReference type="ChEBI" id="CHEBI:30616"/>
        <dbReference type="ChEBI" id="CHEBI:43474"/>
        <dbReference type="ChEBI" id="CHEBI:456216"/>
    </reaction>
</comment>
<accession>A0AAW0YZZ8</accession>
<evidence type="ECO:0000256" key="5">
    <source>
        <dbReference type="ARBA" id="ARBA00022723"/>
    </source>
</evidence>
<dbReference type="PANTHER" id="PTHR45630">
    <property type="entry name" value="CATION-TRANSPORTING ATPASE-RELATED"/>
    <property type="match status" value="1"/>
</dbReference>
<evidence type="ECO:0000256" key="13">
    <source>
        <dbReference type="RuleBase" id="RU362082"/>
    </source>
</evidence>
<dbReference type="InterPro" id="IPR006544">
    <property type="entry name" value="P-type_TPase_V"/>
</dbReference>
<dbReference type="PANTHER" id="PTHR45630:SF8">
    <property type="entry name" value="CATION-TRANSPORTING ATPASE"/>
    <property type="match status" value="1"/>
</dbReference>
<dbReference type="FunFam" id="3.40.1110.10:FF:000057">
    <property type="entry name" value="Cation-transporting ATPase"/>
    <property type="match status" value="1"/>
</dbReference>
<feature type="transmembrane region" description="Helical" evidence="13">
    <location>
        <begin position="1564"/>
        <end position="1582"/>
    </location>
</feature>
<dbReference type="PROSITE" id="PS00154">
    <property type="entry name" value="ATPASE_E1_E2"/>
    <property type="match status" value="1"/>
</dbReference>
<comment type="caution">
    <text evidence="17">The sequence shown here is derived from an EMBL/GenBank/DDBJ whole genome shotgun (WGS) entry which is preliminary data.</text>
</comment>